<dbReference type="OrthoDB" id="408152at2759"/>
<reference evidence="1 2" key="1">
    <citation type="journal article" date="2019" name="Appl. Microbiol. Biotechnol.">
        <title>Genome sequence of Isaria javanica and comparative genome analysis insights into family S53 peptidase evolution in fungal entomopathogens.</title>
        <authorList>
            <person name="Lin R."/>
            <person name="Zhang X."/>
            <person name="Xin B."/>
            <person name="Zou M."/>
            <person name="Gao Y."/>
            <person name="Qin F."/>
            <person name="Hu Q."/>
            <person name="Xie B."/>
            <person name="Cheng X."/>
        </authorList>
    </citation>
    <scope>NUCLEOTIDE SEQUENCE [LARGE SCALE GENOMIC DNA]</scope>
    <source>
        <strain evidence="1 2">IJ1G</strain>
    </source>
</reference>
<dbReference type="Gene3D" id="3.40.50.300">
    <property type="entry name" value="P-loop containing nucleotide triphosphate hydrolases"/>
    <property type="match status" value="1"/>
</dbReference>
<keyword evidence="2" id="KW-1185">Reference proteome</keyword>
<protein>
    <submittedName>
        <fullName evidence="1">Nad dependent epimerase</fullName>
    </submittedName>
</protein>
<dbReference type="InterPro" id="IPR040632">
    <property type="entry name" value="Sulfotransfer_4"/>
</dbReference>
<dbReference type="SUPFAM" id="SSF52540">
    <property type="entry name" value="P-loop containing nucleoside triphosphate hydrolases"/>
    <property type="match status" value="1"/>
</dbReference>
<dbReference type="Proteomes" id="UP000315783">
    <property type="component" value="Unassembled WGS sequence"/>
</dbReference>
<evidence type="ECO:0000313" key="1">
    <source>
        <dbReference type="EMBL" id="TQV99397.1"/>
    </source>
</evidence>
<dbReference type="EMBL" id="SPUK01000002">
    <property type="protein sequence ID" value="TQV99397.1"/>
    <property type="molecule type" value="Genomic_DNA"/>
</dbReference>
<proteinExistence type="predicted"/>
<dbReference type="PANTHER" id="PTHR36978:SF4">
    <property type="entry name" value="P-LOOP CONTAINING NUCLEOSIDE TRIPHOSPHATE HYDROLASE PROTEIN"/>
    <property type="match status" value="1"/>
</dbReference>
<accession>A0A545VCC7</accession>
<gene>
    <name evidence="1" type="ORF">IF1G_01612</name>
</gene>
<evidence type="ECO:0000313" key="2">
    <source>
        <dbReference type="Proteomes" id="UP000315783"/>
    </source>
</evidence>
<dbReference type="PANTHER" id="PTHR36978">
    <property type="entry name" value="P-LOOP CONTAINING NUCLEOTIDE TRIPHOSPHATE HYDROLASE"/>
    <property type="match status" value="1"/>
</dbReference>
<organism evidence="1 2">
    <name type="scientific">Cordyceps javanica</name>
    <dbReference type="NCBI Taxonomy" id="43265"/>
    <lineage>
        <taxon>Eukaryota</taxon>
        <taxon>Fungi</taxon>
        <taxon>Dikarya</taxon>
        <taxon>Ascomycota</taxon>
        <taxon>Pezizomycotina</taxon>
        <taxon>Sordariomycetes</taxon>
        <taxon>Hypocreomycetidae</taxon>
        <taxon>Hypocreales</taxon>
        <taxon>Cordycipitaceae</taxon>
        <taxon>Cordyceps</taxon>
    </lineage>
</organism>
<sequence length="326" mass="36483">MADSEPTDGQGLTGRKSAYRLTSKSLLEPIIECSSVSSVHTEDDVVNNTQETPQTSVSFGSDVTLAQGSPLLCLGMARTGTASLGAALNMLGIDRVHHGMTTVREDWQWEILERAADATFSNLPSYTGKPFTRADWDELLCHYDAATDIASFYANSLIAAYPDAKVILVERDIDRWHQSIRVLFEPWTHWTIRQFAFICGPMARTKSAITNYKLAMGWTGSAKPKDLLKNSRAAYVKHYEDIRASVPPQQLLEYKLTDGWEPLAAFLGKSAPGPDVKFPHINDAAEFERDKRLHVKYFLKRMARDFCSPRVWIKGRKKCAAPKPNV</sequence>
<dbReference type="STRING" id="43265.A0A545VCC7"/>
<comment type="caution">
    <text evidence="1">The sequence shown here is derived from an EMBL/GenBank/DDBJ whole genome shotgun (WGS) entry which is preliminary data.</text>
</comment>
<dbReference type="AlphaFoldDB" id="A0A545VCC7"/>
<dbReference type="InterPro" id="IPR027417">
    <property type="entry name" value="P-loop_NTPase"/>
</dbReference>
<dbReference type="Pfam" id="PF17784">
    <property type="entry name" value="Sulfotransfer_4"/>
    <property type="match status" value="1"/>
</dbReference>
<name>A0A545VCC7_9HYPO</name>